<proteinExistence type="predicted"/>
<reference evidence="2" key="1">
    <citation type="journal article" date="2019" name="Int. J. Syst. Evol. Microbiol.">
        <title>The Global Catalogue of Microorganisms (GCM) 10K type strain sequencing project: providing services to taxonomists for standard genome sequencing and annotation.</title>
        <authorList>
            <consortium name="The Broad Institute Genomics Platform"/>
            <consortium name="The Broad Institute Genome Sequencing Center for Infectious Disease"/>
            <person name="Wu L."/>
            <person name="Ma J."/>
        </authorList>
    </citation>
    <scope>NUCLEOTIDE SEQUENCE [LARGE SCALE GENOMIC DNA]</scope>
    <source>
        <strain evidence="2">JCM 13004</strain>
    </source>
</reference>
<dbReference type="Proteomes" id="UP001500037">
    <property type="component" value="Unassembled WGS sequence"/>
</dbReference>
<organism evidence="1 2">
    <name type="scientific">Kitasatospora nipponensis</name>
    <dbReference type="NCBI Taxonomy" id="258049"/>
    <lineage>
        <taxon>Bacteria</taxon>
        <taxon>Bacillati</taxon>
        <taxon>Actinomycetota</taxon>
        <taxon>Actinomycetes</taxon>
        <taxon>Kitasatosporales</taxon>
        <taxon>Streptomycetaceae</taxon>
        <taxon>Kitasatospora</taxon>
    </lineage>
</organism>
<sequence length="228" mass="26034">MGLFLRDTSFRTSDHEGVYRALTEFWDSEGFELVPVPPPVPGSARTDCFTLHRGGDGWTHLGWTAGWEWDLRRRAQLHVSRALDCAGLLTFVYDGESWGYELFESGAVRDQFVHWIEETFFFPGRDTTGRPDVLVDVFPELALDAATVAGYLSPFPEDERDEPSWNVRVRPDDAYTRGDPLCFMDFWRMLGIDVGVRDERITLAAPVARRFGLRRVAQPAGWTSEARR</sequence>
<comment type="caution">
    <text evidence="1">The sequence shown here is derived from an EMBL/GenBank/DDBJ whole genome shotgun (WGS) entry which is preliminary data.</text>
</comment>
<evidence type="ECO:0000313" key="2">
    <source>
        <dbReference type="Proteomes" id="UP001500037"/>
    </source>
</evidence>
<dbReference type="RefSeq" id="WP_344447009.1">
    <property type="nucleotide sequence ID" value="NZ_BAAALF010000348.1"/>
</dbReference>
<keyword evidence="2" id="KW-1185">Reference proteome</keyword>
<gene>
    <name evidence="1" type="ORF">GCM10009665_77400</name>
</gene>
<evidence type="ECO:0000313" key="1">
    <source>
        <dbReference type="EMBL" id="GAA1069765.1"/>
    </source>
</evidence>
<dbReference type="EMBL" id="BAAALF010000348">
    <property type="protein sequence ID" value="GAA1069765.1"/>
    <property type="molecule type" value="Genomic_DNA"/>
</dbReference>
<accession>A0ABP4DUV3</accession>
<name>A0ABP4DUV3_9ACTN</name>
<protein>
    <submittedName>
        <fullName evidence="1">Uncharacterized protein</fullName>
    </submittedName>
</protein>